<organism evidence="13 14">
    <name type="scientific">Vreelandella songnenensis</name>
    <dbReference type="NCBI Taxonomy" id="1176243"/>
    <lineage>
        <taxon>Bacteria</taxon>
        <taxon>Pseudomonadati</taxon>
        <taxon>Pseudomonadota</taxon>
        <taxon>Gammaproteobacteria</taxon>
        <taxon>Oceanospirillales</taxon>
        <taxon>Halomonadaceae</taxon>
        <taxon>Vreelandella</taxon>
    </lineage>
</organism>
<evidence type="ECO:0000313" key="14">
    <source>
        <dbReference type="Proteomes" id="UP000237647"/>
    </source>
</evidence>
<evidence type="ECO:0000256" key="4">
    <source>
        <dbReference type="ARBA" id="ARBA00022490"/>
    </source>
</evidence>
<dbReference type="GO" id="GO:0005524">
    <property type="term" value="F:ATP binding"/>
    <property type="evidence" value="ECO:0007669"/>
    <property type="project" value="UniProtKB-UniRule"/>
</dbReference>
<feature type="domain" description="DALR anticodon binding" evidence="12">
    <location>
        <begin position="583"/>
        <end position="686"/>
    </location>
</feature>
<sequence length="688" mass="75676">MAVDTLLLELGAEELPPTALDALSDAFAAGIEKGLQEAEIPFQGVTAYATPRRLAVQVSELADKQPDREVERRGPALAAAFKDGAPTKAAEGFARSCGVTVDELIHLETDKGTWLGFREQQQGESVQALLPDILRKAVSALPVPKNMRWGASRIEFSRPVHWLVALYGTEVIAADVLGLQASRTTYGHRFHAPDAIQLEHADSYLAELENAYVLADRNMRRERIREQVLAEAEVQDANAVIDEDLLVEVSGLVEWPVALTGSFDERFLEVPAECLISSMKANQKYFHLLDDQGKLKPLFITISNIDSADPQQVISGNEKVIRPRLADAAFFYDTDRKRTLASRIAQLESVVFQQQLGTLADKARRSTVIATFIAQKIGADVANAQRAVALAKCDLVTEMVLEFPELQGTMGRYYAEQDGEPADVAQALEEQYLPRFASDAIPQSLTGQALALADRLDTLVGIFGIGQRPTGAKDPFALRRASIGVLNILVKGELDLDLRELLRVAAEQHQGLPKAEGLVEDVLTYMLDRFRAWGQEEGISAEMYLAVRARPVTNPLDFARRLRAVKAFAQREEAAALAAANKRVSNILSKQEHDGSTQIDQSLLQEDAERTLFDAVSQRQADVTPLFAAGNYQQALDTLATLREPVDAFFDQVMVMADDEAIRRNRLALLASLQALFLKVADISLLPQ</sequence>
<dbReference type="GO" id="GO:0006420">
    <property type="term" value="P:arginyl-tRNA aminoacylation"/>
    <property type="evidence" value="ECO:0007669"/>
    <property type="project" value="InterPro"/>
</dbReference>
<dbReference type="GO" id="GO:0006426">
    <property type="term" value="P:glycyl-tRNA aminoacylation"/>
    <property type="evidence" value="ECO:0007669"/>
    <property type="project" value="UniProtKB-UniRule"/>
</dbReference>
<keyword evidence="14" id="KW-1185">Reference proteome</keyword>
<evidence type="ECO:0000259" key="12">
    <source>
        <dbReference type="SMART" id="SM00836"/>
    </source>
</evidence>
<evidence type="ECO:0000256" key="2">
    <source>
        <dbReference type="ARBA" id="ARBA00008226"/>
    </source>
</evidence>
<evidence type="ECO:0000256" key="8">
    <source>
        <dbReference type="ARBA" id="ARBA00022917"/>
    </source>
</evidence>
<dbReference type="PROSITE" id="PS50861">
    <property type="entry name" value="AA_TRNA_LIGASE_II_GLYAB"/>
    <property type="match status" value="1"/>
</dbReference>
<dbReference type="AlphaFoldDB" id="A0A2T0V3I5"/>
<evidence type="ECO:0000256" key="10">
    <source>
        <dbReference type="ARBA" id="ARBA00047937"/>
    </source>
</evidence>
<evidence type="ECO:0000256" key="9">
    <source>
        <dbReference type="ARBA" id="ARBA00023146"/>
    </source>
</evidence>
<dbReference type="Pfam" id="PF05746">
    <property type="entry name" value="DALR_1"/>
    <property type="match status" value="1"/>
</dbReference>
<evidence type="ECO:0000256" key="11">
    <source>
        <dbReference type="HAMAP-Rule" id="MF_00255"/>
    </source>
</evidence>
<reference evidence="13 14" key="1">
    <citation type="submission" date="2018-03" db="EMBL/GenBank/DDBJ databases">
        <title>Genomic Encyclopedia of Type Strains, Phase III (KMG-III): the genomes of soil and plant-associated and newly described type strains.</title>
        <authorList>
            <person name="Whitman W."/>
        </authorList>
    </citation>
    <scope>NUCLEOTIDE SEQUENCE [LARGE SCALE GENOMIC DNA]</scope>
    <source>
        <strain evidence="13 14">CGMCC 1.12152</strain>
    </source>
</reference>
<dbReference type="RefSeq" id="WP_106374576.1">
    <property type="nucleotide sequence ID" value="NZ_PVTK01000004.1"/>
</dbReference>
<dbReference type="InterPro" id="IPR008909">
    <property type="entry name" value="DALR_anticod-bd"/>
</dbReference>
<evidence type="ECO:0000256" key="7">
    <source>
        <dbReference type="ARBA" id="ARBA00022840"/>
    </source>
</evidence>
<keyword evidence="9 11" id="KW-0030">Aminoacyl-tRNA synthetase</keyword>
<proteinExistence type="inferred from homology"/>
<dbReference type="GO" id="GO:0004814">
    <property type="term" value="F:arginine-tRNA ligase activity"/>
    <property type="evidence" value="ECO:0007669"/>
    <property type="project" value="InterPro"/>
</dbReference>
<evidence type="ECO:0000256" key="5">
    <source>
        <dbReference type="ARBA" id="ARBA00022598"/>
    </source>
</evidence>
<dbReference type="InterPro" id="IPR015944">
    <property type="entry name" value="Gly-tRNA-synth_bsu"/>
</dbReference>
<gene>
    <name evidence="11" type="primary">glyS</name>
    <name evidence="13" type="ORF">B0H98_10434</name>
</gene>
<dbReference type="PANTHER" id="PTHR30075:SF2">
    <property type="entry name" value="GLYCINE--TRNA LIGASE, CHLOROPLASTIC_MITOCHONDRIAL 2"/>
    <property type="match status" value="1"/>
</dbReference>
<evidence type="ECO:0000313" key="13">
    <source>
        <dbReference type="EMBL" id="PRY64730.1"/>
    </source>
</evidence>
<dbReference type="SMART" id="SM00836">
    <property type="entry name" value="DALR_1"/>
    <property type="match status" value="1"/>
</dbReference>
<keyword evidence="7 11" id="KW-0067">ATP-binding</keyword>
<dbReference type="Proteomes" id="UP000237647">
    <property type="component" value="Unassembled WGS sequence"/>
</dbReference>
<dbReference type="SUPFAM" id="SSF109604">
    <property type="entry name" value="HD-domain/PDEase-like"/>
    <property type="match status" value="1"/>
</dbReference>
<keyword evidence="4 11" id="KW-0963">Cytoplasm</keyword>
<dbReference type="PRINTS" id="PR01045">
    <property type="entry name" value="TRNASYNTHGB"/>
</dbReference>
<comment type="catalytic activity">
    <reaction evidence="10 11">
        <text>tRNA(Gly) + glycine + ATP = glycyl-tRNA(Gly) + AMP + diphosphate</text>
        <dbReference type="Rhea" id="RHEA:16013"/>
        <dbReference type="Rhea" id="RHEA-COMP:9664"/>
        <dbReference type="Rhea" id="RHEA-COMP:9683"/>
        <dbReference type="ChEBI" id="CHEBI:30616"/>
        <dbReference type="ChEBI" id="CHEBI:33019"/>
        <dbReference type="ChEBI" id="CHEBI:57305"/>
        <dbReference type="ChEBI" id="CHEBI:78442"/>
        <dbReference type="ChEBI" id="CHEBI:78522"/>
        <dbReference type="ChEBI" id="CHEBI:456215"/>
        <dbReference type="EC" id="6.1.1.14"/>
    </reaction>
</comment>
<evidence type="ECO:0000256" key="3">
    <source>
        <dbReference type="ARBA" id="ARBA00011209"/>
    </source>
</evidence>
<accession>A0A2T0V3I5</accession>
<dbReference type="PANTHER" id="PTHR30075">
    <property type="entry name" value="GLYCYL-TRNA SYNTHETASE"/>
    <property type="match status" value="1"/>
</dbReference>
<dbReference type="GO" id="GO:0004820">
    <property type="term" value="F:glycine-tRNA ligase activity"/>
    <property type="evidence" value="ECO:0007669"/>
    <property type="project" value="UniProtKB-UniRule"/>
</dbReference>
<protein>
    <recommendedName>
        <fullName evidence="11">Glycine--tRNA ligase beta subunit</fullName>
        <ecNumber evidence="11">6.1.1.14</ecNumber>
    </recommendedName>
    <alternativeName>
        <fullName evidence="11">Glycyl-tRNA synthetase beta subunit</fullName>
        <shortName evidence="11">GlyRS</shortName>
    </alternativeName>
</protein>
<comment type="subcellular location">
    <subcellularLocation>
        <location evidence="1 11">Cytoplasm</location>
    </subcellularLocation>
</comment>
<comment type="similarity">
    <text evidence="2 11">Belongs to the class-II aminoacyl-tRNA synthetase family.</text>
</comment>
<comment type="caution">
    <text evidence="13">The sequence shown here is derived from an EMBL/GenBank/DDBJ whole genome shotgun (WGS) entry which is preliminary data.</text>
</comment>
<dbReference type="Pfam" id="PF02092">
    <property type="entry name" value="tRNA_synt_2f"/>
    <property type="match status" value="1"/>
</dbReference>
<evidence type="ECO:0000256" key="1">
    <source>
        <dbReference type="ARBA" id="ARBA00004496"/>
    </source>
</evidence>
<name>A0A2T0V3I5_9GAMM</name>
<dbReference type="EC" id="6.1.1.14" evidence="11"/>
<keyword evidence="8 11" id="KW-0648">Protein biosynthesis</keyword>
<dbReference type="GO" id="GO:0005829">
    <property type="term" value="C:cytosol"/>
    <property type="evidence" value="ECO:0007669"/>
    <property type="project" value="TreeGrafter"/>
</dbReference>
<keyword evidence="5 11" id="KW-0436">Ligase</keyword>
<dbReference type="InterPro" id="IPR006194">
    <property type="entry name" value="Gly-tRNA-synth_heterodimer"/>
</dbReference>
<dbReference type="NCBIfam" id="TIGR00211">
    <property type="entry name" value="glyS"/>
    <property type="match status" value="1"/>
</dbReference>
<dbReference type="EMBL" id="PVTK01000004">
    <property type="protein sequence ID" value="PRY64730.1"/>
    <property type="molecule type" value="Genomic_DNA"/>
</dbReference>
<dbReference type="OrthoDB" id="9775440at2"/>
<dbReference type="HAMAP" id="MF_00255">
    <property type="entry name" value="Gly_tRNA_synth_beta"/>
    <property type="match status" value="1"/>
</dbReference>
<keyword evidence="6 11" id="KW-0547">Nucleotide-binding</keyword>
<evidence type="ECO:0000256" key="6">
    <source>
        <dbReference type="ARBA" id="ARBA00022741"/>
    </source>
</evidence>
<comment type="subunit">
    <text evidence="3 11">Tetramer of two alpha and two beta subunits.</text>
</comment>